<dbReference type="AlphaFoldDB" id="A0A438DZ14"/>
<protein>
    <recommendedName>
        <fullName evidence="3">Endonuclease/exonuclease/phosphatase domain-containing protein</fullName>
    </recommendedName>
</protein>
<name>A0A438DZ14_VITVI</name>
<dbReference type="SUPFAM" id="SSF56219">
    <property type="entry name" value="DNase I-like"/>
    <property type="match status" value="1"/>
</dbReference>
<accession>A0A438DZ14</accession>
<dbReference type="Proteomes" id="UP000288805">
    <property type="component" value="Unassembled WGS sequence"/>
</dbReference>
<dbReference type="InterPro" id="IPR036691">
    <property type="entry name" value="Endo/exonu/phosph_ase_sf"/>
</dbReference>
<evidence type="ECO:0000313" key="1">
    <source>
        <dbReference type="EMBL" id="RVW40650.1"/>
    </source>
</evidence>
<evidence type="ECO:0008006" key="3">
    <source>
        <dbReference type="Google" id="ProtNLM"/>
    </source>
</evidence>
<dbReference type="Gene3D" id="3.60.10.10">
    <property type="entry name" value="Endonuclease/exonuclease/phosphatase"/>
    <property type="match status" value="1"/>
</dbReference>
<organism evidence="1 2">
    <name type="scientific">Vitis vinifera</name>
    <name type="common">Grape</name>
    <dbReference type="NCBI Taxonomy" id="29760"/>
    <lineage>
        <taxon>Eukaryota</taxon>
        <taxon>Viridiplantae</taxon>
        <taxon>Streptophyta</taxon>
        <taxon>Embryophyta</taxon>
        <taxon>Tracheophyta</taxon>
        <taxon>Spermatophyta</taxon>
        <taxon>Magnoliopsida</taxon>
        <taxon>eudicotyledons</taxon>
        <taxon>Gunneridae</taxon>
        <taxon>Pentapetalae</taxon>
        <taxon>rosids</taxon>
        <taxon>Vitales</taxon>
        <taxon>Vitaceae</taxon>
        <taxon>Viteae</taxon>
        <taxon>Vitis</taxon>
    </lineage>
</organism>
<sequence length="246" mass="28210">MEGLPSWTSGSWRKMPGIPLLSLLQCACGGDGSLFHLISWEEEGGEGVVMGMEERSDIGSVVKESEGRLSFTPLRVYPAEERDGQMGAGISFLGEEGRDEGFEREILRLLNRIREKRDVSERVTGKKRKGQRMSKFDRELKKLEWVLKLEEMEVGKFTVSCRFKNCEDGFGWCFSGVYGPTAKYEREELWSELGAIRGIWNEPWCVAGDFNMIRFPYERSRGGRLSQEMRRFSEVVEELDLKDLPL</sequence>
<reference evidence="1 2" key="1">
    <citation type="journal article" date="2018" name="PLoS Genet.">
        <title>Population sequencing reveals clonal diversity and ancestral inbreeding in the grapevine cultivar Chardonnay.</title>
        <authorList>
            <person name="Roach M.J."/>
            <person name="Johnson D.L."/>
            <person name="Bohlmann J."/>
            <person name="van Vuuren H.J."/>
            <person name="Jones S.J."/>
            <person name="Pretorius I.S."/>
            <person name="Schmidt S.A."/>
            <person name="Borneman A.R."/>
        </authorList>
    </citation>
    <scope>NUCLEOTIDE SEQUENCE [LARGE SCALE GENOMIC DNA]</scope>
    <source>
        <strain evidence="2">cv. Chardonnay</strain>
        <tissue evidence="1">Leaf</tissue>
    </source>
</reference>
<dbReference type="EMBL" id="QGNW01001456">
    <property type="protein sequence ID" value="RVW40650.1"/>
    <property type="molecule type" value="Genomic_DNA"/>
</dbReference>
<gene>
    <name evidence="1" type="ORF">CK203_079155</name>
</gene>
<proteinExistence type="predicted"/>
<comment type="caution">
    <text evidence="1">The sequence shown here is derived from an EMBL/GenBank/DDBJ whole genome shotgun (WGS) entry which is preliminary data.</text>
</comment>
<evidence type="ECO:0000313" key="2">
    <source>
        <dbReference type="Proteomes" id="UP000288805"/>
    </source>
</evidence>